<keyword evidence="1" id="KW-0808">Transferase</keyword>
<comment type="caution">
    <text evidence="3">The sequence shown here is derived from an EMBL/GenBank/DDBJ whole genome shotgun (WGS) entry which is preliminary data.</text>
</comment>
<reference evidence="3 4" key="1">
    <citation type="submission" date="2024-07" db="EMBL/GenBank/DDBJ databases">
        <title>Draft Genome Sequence of Ferrimicrobium acidiphilum Strain YE2023, Isolated from a Pulp of Bioleach Reactor.</title>
        <authorList>
            <person name="Elkina Y.A."/>
            <person name="Bulaeva A.G."/>
            <person name="Beletsky A.V."/>
            <person name="Mardanov A.V."/>
        </authorList>
    </citation>
    <scope>NUCLEOTIDE SEQUENCE [LARGE SCALE GENOMIC DNA]</scope>
    <source>
        <strain evidence="3 4">YE2023</strain>
    </source>
</reference>
<evidence type="ECO:0000256" key="1">
    <source>
        <dbReference type="ARBA" id="ARBA00022679"/>
    </source>
</evidence>
<dbReference type="SUPFAM" id="SSF53756">
    <property type="entry name" value="UDP-Glycosyltransferase/glycogen phosphorylase"/>
    <property type="match status" value="1"/>
</dbReference>
<protein>
    <submittedName>
        <fullName evidence="3">Glycosyltransferase family 4 protein</fullName>
    </submittedName>
</protein>
<dbReference type="Proteomes" id="UP001560267">
    <property type="component" value="Unassembled WGS sequence"/>
</dbReference>
<feature type="domain" description="Glycosyl transferase family 1" evidence="2">
    <location>
        <begin position="41"/>
        <end position="176"/>
    </location>
</feature>
<evidence type="ECO:0000259" key="2">
    <source>
        <dbReference type="Pfam" id="PF00534"/>
    </source>
</evidence>
<dbReference type="Gene3D" id="3.40.50.2000">
    <property type="entry name" value="Glycogen Phosphorylase B"/>
    <property type="match status" value="1"/>
</dbReference>
<evidence type="ECO:0000313" key="3">
    <source>
        <dbReference type="EMBL" id="MEX6430142.1"/>
    </source>
</evidence>
<dbReference type="PANTHER" id="PTHR46401:SF2">
    <property type="entry name" value="GLYCOSYLTRANSFERASE WBBK-RELATED"/>
    <property type="match status" value="1"/>
</dbReference>
<dbReference type="InterPro" id="IPR001296">
    <property type="entry name" value="Glyco_trans_1"/>
</dbReference>
<dbReference type="CDD" id="cd03801">
    <property type="entry name" value="GT4_PimA-like"/>
    <property type="match status" value="1"/>
</dbReference>
<dbReference type="EMBL" id="JBFSHR010000037">
    <property type="protein sequence ID" value="MEX6430142.1"/>
    <property type="molecule type" value="Genomic_DNA"/>
</dbReference>
<keyword evidence="4" id="KW-1185">Reference proteome</keyword>
<gene>
    <name evidence="3" type="ORF">AB6A68_09885</name>
</gene>
<name>A0ABV3Y3L9_9ACTN</name>
<organism evidence="3 4">
    <name type="scientific">Ferrimicrobium acidiphilum</name>
    <dbReference type="NCBI Taxonomy" id="121039"/>
    <lineage>
        <taxon>Bacteria</taxon>
        <taxon>Bacillati</taxon>
        <taxon>Actinomycetota</taxon>
        <taxon>Acidimicrobiia</taxon>
        <taxon>Acidimicrobiales</taxon>
        <taxon>Acidimicrobiaceae</taxon>
        <taxon>Ferrimicrobium</taxon>
    </lineage>
</organism>
<proteinExistence type="predicted"/>
<dbReference type="Pfam" id="PF00534">
    <property type="entry name" value="Glycos_transf_1"/>
    <property type="match status" value="1"/>
</dbReference>
<dbReference type="RefSeq" id="WP_369084669.1">
    <property type="nucleotide sequence ID" value="NZ_JBFSHR010000037.1"/>
</dbReference>
<dbReference type="PANTHER" id="PTHR46401">
    <property type="entry name" value="GLYCOSYLTRANSFERASE WBBK-RELATED"/>
    <property type="match status" value="1"/>
</dbReference>
<evidence type="ECO:0000313" key="4">
    <source>
        <dbReference type="Proteomes" id="UP001560267"/>
    </source>
</evidence>
<accession>A0ABV3Y3L9</accession>
<sequence>MIARRLPEPRISVSYPGLKSLSVPERRGRCYTSPTVDRGFDALFVARFHRSKGVFDLPLIWAAVVERVPHARLAMVGYCDDSRLRELEAECERHGVRSAVDILGFVSPDDLEGPYTTARVFVFPSHEEGYGMAISDALCRGLPVVAWDLPTYREHFSDCVVQVPEDDITAFAEAIVCELQGEKAKDWETKRASWLTYQRTWEEVADQEWALTVGSF</sequence>